<proteinExistence type="inferred from homology"/>
<dbReference type="InterPro" id="IPR011049">
    <property type="entry name" value="Serralysin-like_metalloprot_C"/>
</dbReference>
<keyword evidence="6" id="KW-0479">Metal-binding</keyword>
<evidence type="ECO:0000256" key="4">
    <source>
        <dbReference type="ARBA" id="ARBA00022525"/>
    </source>
</evidence>
<dbReference type="PANTHER" id="PTHR38340">
    <property type="entry name" value="S-LAYER PROTEIN"/>
    <property type="match status" value="1"/>
</dbReference>
<keyword evidence="5" id="KW-0645">Protease</keyword>
<feature type="compositionally biased region" description="Polar residues" evidence="10">
    <location>
        <begin position="582"/>
        <end position="594"/>
    </location>
</feature>
<dbReference type="InterPro" id="IPR001818">
    <property type="entry name" value="Pept_M10_metallopeptidase"/>
</dbReference>
<evidence type="ECO:0000256" key="10">
    <source>
        <dbReference type="SAM" id="MobiDB-lite"/>
    </source>
</evidence>
<dbReference type="InterPro" id="IPR034033">
    <property type="entry name" value="Serralysin-like"/>
</dbReference>
<keyword evidence="8" id="KW-0378">Hydrolase</keyword>
<reference evidence="13" key="1">
    <citation type="journal article" date="2019" name="Int. J. Syst. Evol. Microbiol.">
        <title>The Global Catalogue of Microorganisms (GCM) 10K type strain sequencing project: providing services to taxonomists for standard genome sequencing and annotation.</title>
        <authorList>
            <consortium name="The Broad Institute Genomics Platform"/>
            <consortium name="The Broad Institute Genome Sequencing Center for Infectious Disease"/>
            <person name="Wu L."/>
            <person name="Ma J."/>
        </authorList>
    </citation>
    <scope>NUCLEOTIDE SEQUENCE [LARGE SCALE GENOMIC DNA]</scope>
    <source>
        <strain evidence="13">TISTR 2562</strain>
    </source>
</reference>
<name>A0ABW5U6M2_9RHOB</name>
<evidence type="ECO:0000256" key="2">
    <source>
        <dbReference type="ARBA" id="ARBA00004613"/>
    </source>
</evidence>
<feature type="region of interest" description="Disordered" evidence="10">
    <location>
        <begin position="556"/>
        <end position="601"/>
    </location>
</feature>
<dbReference type="PRINTS" id="PR00313">
    <property type="entry name" value="CABNDNGRPT"/>
</dbReference>
<keyword evidence="7" id="KW-0677">Repeat</keyword>
<keyword evidence="9" id="KW-0862">Zinc</keyword>
<dbReference type="InterPro" id="IPR018511">
    <property type="entry name" value="Hemolysin-typ_Ca-bd_CS"/>
</dbReference>
<dbReference type="EMBL" id="JBHUMP010000026">
    <property type="protein sequence ID" value="MFD2741464.1"/>
    <property type="molecule type" value="Genomic_DNA"/>
</dbReference>
<evidence type="ECO:0000256" key="9">
    <source>
        <dbReference type="ARBA" id="ARBA00022833"/>
    </source>
</evidence>
<dbReference type="CDD" id="cd04277">
    <property type="entry name" value="ZnMc_serralysin_like"/>
    <property type="match status" value="1"/>
</dbReference>
<evidence type="ECO:0000313" key="13">
    <source>
        <dbReference type="Proteomes" id="UP001597474"/>
    </source>
</evidence>
<dbReference type="Pfam" id="PF08548">
    <property type="entry name" value="Peptidase_M10_C"/>
    <property type="match status" value="1"/>
</dbReference>
<dbReference type="Pfam" id="PF00353">
    <property type="entry name" value="HemolysinCabind"/>
    <property type="match status" value="6"/>
</dbReference>
<dbReference type="Gene3D" id="2.150.10.10">
    <property type="entry name" value="Serralysin-like metalloprotease, C-terminal"/>
    <property type="match status" value="3"/>
</dbReference>
<gene>
    <name evidence="12" type="ORF">ACFSUD_17975</name>
</gene>
<dbReference type="Proteomes" id="UP001597474">
    <property type="component" value="Unassembled WGS sequence"/>
</dbReference>
<evidence type="ECO:0000256" key="5">
    <source>
        <dbReference type="ARBA" id="ARBA00022670"/>
    </source>
</evidence>
<dbReference type="InterPro" id="IPR001343">
    <property type="entry name" value="Hemolysn_Ca-bd"/>
</dbReference>
<dbReference type="SUPFAM" id="SSF51120">
    <property type="entry name" value="beta-Roll"/>
    <property type="match status" value="4"/>
</dbReference>
<dbReference type="PANTHER" id="PTHR38340:SF1">
    <property type="entry name" value="S-LAYER PROTEIN"/>
    <property type="match status" value="1"/>
</dbReference>
<dbReference type="RefSeq" id="WP_386375891.1">
    <property type="nucleotide sequence ID" value="NZ_JBHUMP010000026.1"/>
</dbReference>
<dbReference type="Pfam" id="PF00413">
    <property type="entry name" value="Peptidase_M10"/>
    <property type="match status" value="1"/>
</dbReference>
<evidence type="ECO:0000256" key="1">
    <source>
        <dbReference type="ARBA" id="ARBA00001913"/>
    </source>
</evidence>
<comment type="caution">
    <text evidence="12">The sequence shown here is derived from an EMBL/GenBank/DDBJ whole genome shotgun (WGS) entry which is preliminary data.</text>
</comment>
<feature type="region of interest" description="Disordered" evidence="10">
    <location>
        <begin position="701"/>
        <end position="732"/>
    </location>
</feature>
<evidence type="ECO:0000256" key="8">
    <source>
        <dbReference type="ARBA" id="ARBA00022801"/>
    </source>
</evidence>
<dbReference type="InterPro" id="IPR024079">
    <property type="entry name" value="MetalloPept_cat_dom_sf"/>
</dbReference>
<evidence type="ECO:0000256" key="7">
    <source>
        <dbReference type="ARBA" id="ARBA00022737"/>
    </source>
</evidence>
<sequence>MRQDFEGAQGITMGPLLRHATQVEGSDAADEPATDYVLPVGDIFEGGLESGSAEDWVAVELQVGESYVFSVWGTGGSSAGLDDTMLTLHSASGQQVAVNDDLNAAAGVDFSLIEYTASSTGTYYLGVSSVGGEVGAYRLQAAENVYTLDQMAGFITEFNWGLATPVRFDAMAGESITYDVSALTTKGRQLAEWALESWSQASGLSFVTVGSGTAQLVFEDAQNGAFAGPVAINPETGANGRSTINIGTDWLQSYGTTIDSYAFQTYLHEIGHALGLGHAGPYDGAAQYGEDNIYLNDSNQLTLMSYFGPEDNDFVTGDDLVFVTPMMVDLLALQALYGTASAHAGDTVWGANATVTGWLGDVMGHIFDGDTVDAALYGGEAIGLTLFDTGGIDTLDLSSVTVAQRIDLRAERFSDVNGSRANLAIARGTVIEKAIGGFGADRITGNDADNEISGAGGHDSILGGGGHDLISGGAGNDTLHGGQGDDTLTAGSGNNTISGGLGTDLAMFNLARGDVTIQQQDEFLLISANGISDSYTGVEFFQFTDGRLSAAELTGAAAPEDGPQAGNDGDDTLDETPDETGNDTIIGTAANDTLSGGDGDDAIAGGDGADMLYGNGGNDMISGAGGDDFIEGGAGHDNIGGGLGNDTIDGGAGNDVIGAGHGDDQLRGGLGHDTLAGGAGNDTILGGAGDDMIGASYGNDSVEGGKDDDDIGGGTGKDTISGGAGDDRIGGGEGDDIIYGNDGGDFLAGGGRNDVIHGGSGADTLNGGTGDDVLTGGTGADFFVFNTLNMDEVDYITDFEAGVDKIRISGVQNAPGSGLQGYVDALAPSDVSEGASLTYGGHTIILELVSAAEIQAGDFVFV</sequence>
<dbReference type="InterPro" id="IPR050557">
    <property type="entry name" value="RTX_toxin/Mannuronan_C5-epim"/>
</dbReference>
<keyword evidence="13" id="KW-1185">Reference proteome</keyword>
<evidence type="ECO:0000256" key="3">
    <source>
        <dbReference type="ARBA" id="ARBA00009490"/>
    </source>
</evidence>
<organism evidence="12 13">
    <name type="scientific">Sulfitobacter aestuarii</name>
    <dbReference type="NCBI Taxonomy" id="2161676"/>
    <lineage>
        <taxon>Bacteria</taxon>
        <taxon>Pseudomonadati</taxon>
        <taxon>Pseudomonadota</taxon>
        <taxon>Alphaproteobacteria</taxon>
        <taxon>Rhodobacterales</taxon>
        <taxon>Roseobacteraceae</taxon>
        <taxon>Sulfitobacter</taxon>
    </lineage>
</organism>
<dbReference type="SUPFAM" id="SSF55486">
    <property type="entry name" value="Metalloproteases ('zincins'), catalytic domain"/>
    <property type="match status" value="1"/>
</dbReference>
<dbReference type="InterPro" id="IPR006026">
    <property type="entry name" value="Peptidase_Metallo"/>
</dbReference>
<feature type="compositionally biased region" description="Acidic residues" evidence="10">
    <location>
        <begin position="568"/>
        <end position="581"/>
    </location>
</feature>
<accession>A0ABW5U6M2</accession>
<comment type="similarity">
    <text evidence="3">Belongs to the peptidase M10B family.</text>
</comment>
<evidence type="ECO:0000259" key="11">
    <source>
        <dbReference type="SMART" id="SM00235"/>
    </source>
</evidence>
<dbReference type="Gene3D" id="3.40.390.10">
    <property type="entry name" value="Collagenase (Catalytic Domain)"/>
    <property type="match status" value="1"/>
</dbReference>
<dbReference type="SMART" id="SM00235">
    <property type="entry name" value="ZnMc"/>
    <property type="match status" value="1"/>
</dbReference>
<keyword evidence="4" id="KW-0964">Secreted</keyword>
<evidence type="ECO:0000256" key="6">
    <source>
        <dbReference type="ARBA" id="ARBA00022723"/>
    </source>
</evidence>
<comment type="subcellular location">
    <subcellularLocation>
        <location evidence="2">Secreted</location>
    </subcellularLocation>
</comment>
<dbReference type="InterPro" id="IPR013858">
    <property type="entry name" value="Peptidase_M10B_C"/>
</dbReference>
<feature type="domain" description="Peptidase metallopeptidase" evidence="11">
    <location>
        <begin position="164"/>
        <end position="309"/>
    </location>
</feature>
<evidence type="ECO:0000313" key="12">
    <source>
        <dbReference type="EMBL" id="MFD2741464.1"/>
    </source>
</evidence>
<dbReference type="Gene3D" id="2.60.120.380">
    <property type="match status" value="1"/>
</dbReference>
<protein>
    <submittedName>
        <fullName evidence="12">M10 family metallopeptidase C-terminal domain-containing protein</fullName>
    </submittedName>
</protein>
<comment type="cofactor">
    <cofactor evidence="1">
        <name>Ca(2+)</name>
        <dbReference type="ChEBI" id="CHEBI:29108"/>
    </cofactor>
</comment>
<dbReference type="PROSITE" id="PS00330">
    <property type="entry name" value="HEMOLYSIN_CALCIUM"/>
    <property type="match status" value="8"/>
</dbReference>